<reference evidence="2 3" key="1">
    <citation type="journal article" date="2017" name="G3 (Bethesda)">
        <title>The Physical Genome Mapping of Anopheles albimanus Corrected Scaffold Misassemblies and Identified Interarm Rearrangements in Genus Anopheles.</title>
        <authorList>
            <person name="Artemov G.N."/>
            <person name="Peery A.N."/>
            <person name="Jiang X."/>
            <person name="Tu Z."/>
            <person name="Stegniy V.N."/>
            <person name="Sharakhova M.V."/>
            <person name="Sharakhov I.V."/>
        </authorList>
    </citation>
    <scope>NUCLEOTIDE SEQUENCE [LARGE SCALE GENOMIC DNA]</scope>
    <source>
        <strain evidence="2 3">ALBI9_A</strain>
    </source>
</reference>
<keyword evidence="3" id="KW-1185">Reference proteome</keyword>
<dbReference type="STRING" id="7167.A0A182FEU6"/>
<feature type="compositionally biased region" description="Low complexity" evidence="1">
    <location>
        <begin position="1"/>
        <end position="26"/>
    </location>
</feature>
<organism evidence="2 3">
    <name type="scientific">Anopheles albimanus</name>
    <name type="common">New world malaria mosquito</name>
    <dbReference type="NCBI Taxonomy" id="7167"/>
    <lineage>
        <taxon>Eukaryota</taxon>
        <taxon>Metazoa</taxon>
        <taxon>Ecdysozoa</taxon>
        <taxon>Arthropoda</taxon>
        <taxon>Hexapoda</taxon>
        <taxon>Insecta</taxon>
        <taxon>Pterygota</taxon>
        <taxon>Neoptera</taxon>
        <taxon>Endopterygota</taxon>
        <taxon>Diptera</taxon>
        <taxon>Nematocera</taxon>
        <taxon>Culicoidea</taxon>
        <taxon>Culicidae</taxon>
        <taxon>Anophelinae</taxon>
        <taxon>Anopheles</taxon>
    </lineage>
</organism>
<accession>A0A182FEU6</accession>
<feature type="compositionally biased region" description="Gly residues" evidence="1">
    <location>
        <begin position="27"/>
        <end position="36"/>
    </location>
</feature>
<feature type="region of interest" description="Disordered" evidence="1">
    <location>
        <begin position="160"/>
        <end position="180"/>
    </location>
</feature>
<reference evidence="2" key="2">
    <citation type="submission" date="2022-08" db="UniProtKB">
        <authorList>
            <consortium name="EnsemblMetazoa"/>
        </authorList>
    </citation>
    <scope>IDENTIFICATION</scope>
    <source>
        <strain evidence="2">STECLA/ALBI9_A</strain>
    </source>
</reference>
<sequence>MSKVSNSSADSSSSVDRGGGDCTDAGAGPGDTGSGGQSVRPSSSLFPTGSTKKSGRKISLPWFRQSSVPSHATLTRQHTIDSPGSFQFFRKGGLAEMTWVIADHMAVPGSSELSVTKGQQVEIVDMSCSGAPEYCLVRLSINASDSSEGLVPVAVLKPLPSSHSKLSSKQRDSDTLGGKH</sequence>
<evidence type="ECO:0000313" key="3">
    <source>
        <dbReference type="Proteomes" id="UP000069272"/>
    </source>
</evidence>
<dbReference type="Proteomes" id="UP000069272">
    <property type="component" value="Chromosome 3L"/>
</dbReference>
<dbReference type="SUPFAM" id="SSF50044">
    <property type="entry name" value="SH3-domain"/>
    <property type="match status" value="1"/>
</dbReference>
<proteinExistence type="predicted"/>
<dbReference type="AlphaFoldDB" id="A0A182FEU6"/>
<dbReference type="InterPro" id="IPR036028">
    <property type="entry name" value="SH3-like_dom_sf"/>
</dbReference>
<evidence type="ECO:0000256" key="1">
    <source>
        <dbReference type="SAM" id="MobiDB-lite"/>
    </source>
</evidence>
<evidence type="ECO:0000313" key="2">
    <source>
        <dbReference type="EnsemblMetazoa" id="AALB005037-PA"/>
    </source>
</evidence>
<dbReference type="VEuPathDB" id="VectorBase:AALB005037"/>
<name>A0A182FEU6_ANOAL</name>
<feature type="compositionally biased region" description="Polar residues" evidence="1">
    <location>
        <begin position="37"/>
        <end position="52"/>
    </location>
</feature>
<protein>
    <submittedName>
        <fullName evidence="2">Uncharacterized protein</fullName>
    </submittedName>
</protein>
<feature type="region of interest" description="Disordered" evidence="1">
    <location>
        <begin position="1"/>
        <end position="58"/>
    </location>
</feature>
<dbReference type="Gene3D" id="2.30.30.40">
    <property type="entry name" value="SH3 Domains"/>
    <property type="match status" value="1"/>
</dbReference>
<dbReference type="EnsemblMetazoa" id="AALB005037-RA">
    <property type="protein sequence ID" value="AALB005037-PA"/>
    <property type="gene ID" value="AALB005037"/>
</dbReference>
<dbReference type="VEuPathDB" id="VectorBase:AALB20_035032"/>